<feature type="compositionally biased region" description="Basic and acidic residues" evidence="13">
    <location>
        <begin position="106"/>
        <end position="135"/>
    </location>
</feature>
<feature type="domain" description="AGC-kinase C-terminal" evidence="16">
    <location>
        <begin position="989"/>
        <end position="1039"/>
    </location>
</feature>
<dbReference type="PANTHER" id="PTHR24353">
    <property type="entry name" value="CYCLIC NUCLEOTIDE-DEPENDENT PROTEIN KINASE"/>
    <property type="match status" value="1"/>
</dbReference>
<evidence type="ECO:0000313" key="17">
    <source>
        <dbReference type="EMBL" id="CAH0387339.1"/>
    </source>
</evidence>
<feature type="region of interest" description="Disordered" evidence="13">
    <location>
        <begin position="404"/>
        <end position="436"/>
    </location>
</feature>
<dbReference type="PROSITE" id="PS50011">
    <property type="entry name" value="PROTEIN_KINASE_DOM"/>
    <property type="match status" value="1"/>
</dbReference>
<evidence type="ECO:0000256" key="5">
    <source>
        <dbReference type="ARBA" id="ARBA00022679"/>
    </source>
</evidence>
<comment type="catalytic activity">
    <reaction evidence="10">
        <text>L-threonyl-[protein] + ATP = O-phospho-L-threonyl-[protein] + ADP + H(+)</text>
        <dbReference type="Rhea" id="RHEA:46608"/>
        <dbReference type="Rhea" id="RHEA-COMP:11060"/>
        <dbReference type="Rhea" id="RHEA-COMP:11605"/>
        <dbReference type="ChEBI" id="CHEBI:15378"/>
        <dbReference type="ChEBI" id="CHEBI:30013"/>
        <dbReference type="ChEBI" id="CHEBI:30616"/>
        <dbReference type="ChEBI" id="CHEBI:61977"/>
        <dbReference type="ChEBI" id="CHEBI:456216"/>
        <dbReference type="EC" id="2.7.11.12"/>
    </reaction>
</comment>
<evidence type="ECO:0000256" key="3">
    <source>
        <dbReference type="ARBA" id="ARBA00022527"/>
    </source>
</evidence>
<dbReference type="PANTHER" id="PTHR24353:SF147">
    <property type="entry name" value="CGMP-DEPENDENT SERINE_THREONIN PROTEIN KINASE-RELATED"/>
    <property type="match status" value="1"/>
</dbReference>
<dbReference type="GO" id="GO:0030553">
    <property type="term" value="F:cGMP binding"/>
    <property type="evidence" value="ECO:0007669"/>
    <property type="project" value="UniProtKB-KW"/>
</dbReference>
<dbReference type="InterPro" id="IPR018490">
    <property type="entry name" value="cNMP-bd_dom_sf"/>
</dbReference>
<evidence type="ECO:0000259" key="16">
    <source>
        <dbReference type="PROSITE" id="PS51285"/>
    </source>
</evidence>
<evidence type="ECO:0000259" key="14">
    <source>
        <dbReference type="PROSITE" id="PS50011"/>
    </source>
</evidence>
<dbReference type="InterPro" id="IPR000719">
    <property type="entry name" value="Prot_kinase_dom"/>
</dbReference>
<feature type="compositionally biased region" description="Basic and acidic residues" evidence="13">
    <location>
        <begin position="157"/>
        <end position="174"/>
    </location>
</feature>
<dbReference type="FunFam" id="2.60.120.10:FF:000064">
    <property type="entry name" value="cGMP-dependent protein kinase, isozyme"/>
    <property type="match status" value="1"/>
</dbReference>
<dbReference type="CDD" id="cd00038">
    <property type="entry name" value="CAP_ED"/>
    <property type="match status" value="2"/>
</dbReference>
<dbReference type="SMART" id="SM00133">
    <property type="entry name" value="S_TK_X"/>
    <property type="match status" value="1"/>
</dbReference>
<dbReference type="PROSITE" id="PS51285">
    <property type="entry name" value="AGC_KINASE_CTER"/>
    <property type="match status" value="1"/>
</dbReference>
<evidence type="ECO:0000256" key="11">
    <source>
        <dbReference type="ARBA" id="ARBA00047462"/>
    </source>
</evidence>
<dbReference type="SUPFAM" id="SSF51206">
    <property type="entry name" value="cAMP-binding domain-like"/>
    <property type="match status" value="2"/>
</dbReference>
<proteinExistence type="inferred from homology"/>
<dbReference type="InterPro" id="IPR002374">
    <property type="entry name" value="cGMP_dep_kinase"/>
</dbReference>
<keyword evidence="18" id="KW-1185">Reference proteome</keyword>
<accession>A0A9P0F2U0</accession>
<keyword evidence="3" id="KW-0723">Serine/threonine-protein kinase</keyword>
<dbReference type="InterPro" id="IPR000595">
    <property type="entry name" value="cNMP-bd_dom"/>
</dbReference>
<feature type="domain" description="Cyclic nucleotide-binding" evidence="15">
    <location>
        <begin position="581"/>
        <end position="698"/>
    </location>
</feature>
<dbReference type="Gene3D" id="1.10.510.10">
    <property type="entry name" value="Transferase(Phosphotransferase) domain 1"/>
    <property type="match status" value="1"/>
</dbReference>
<dbReference type="KEGG" id="btab:109030563"/>
<feature type="compositionally biased region" description="Basic and acidic residues" evidence="13">
    <location>
        <begin position="79"/>
        <end position="92"/>
    </location>
</feature>
<evidence type="ECO:0000256" key="7">
    <source>
        <dbReference type="ARBA" id="ARBA00022777"/>
    </source>
</evidence>
<feature type="region of interest" description="Disordered" evidence="13">
    <location>
        <begin position="292"/>
        <end position="325"/>
    </location>
</feature>
<feature type="region of interest" description="Disordered" evidence="13">
    <location>
        <begin position="1"/>
        <end position="221"/>
    </location>
</feature>
<dbReference type="Gene3D" id="2.60.120.10">
    <property type="entry name" value="Jelly Rolls"/>
    <property type="match status" value="2"/>
</dbReference>
<organism evidence="17 18">
    <name type="scientific">Bemisia tabaci</name>
    <name type="common">Sweetpotato whitefly</name>
    <name type="synonym">Aleurodes tabaci</name>
    <dbReference type="NCBI Taxonomy" id="7038"/>
    <lineage>
        <taxon>Eukaryota</taxon>
        <taxon>Metazoa</taxon>
        <taxon>Ecdysozoa</taxon>
        <taxon>Arthropoda</taxon>
        <taxon>Hexapoda</taxon>
        <taxon>Insecta</taxon>
        <taxon>Pterygota</taxon>
        <taxon>Neoptera</taxon>
        <taxon>Paraneoptera</taxon>
        <taxon>Hemiptera</taxon>
        <taxon>Sternorrhyncha</taxon>
        <taxon>Aleyrodoidea</taxon>
        <taxon>Aleyrodidae</taxon>
        <taxon>Aleyrodinae</taxon>
        <taxon>Bemisia</taxon>
    </lineage>
</organism>
<reference evidence="17" key="1">
    <citation type="submission" date="2021-12" db="EMBL/GenBank/DDBJ databases">
        <authorList>
            <person name="King R."/>
        </authorList>
    </citation>
    <scope>NUCLEOTIDE SEQUENCE</scope>
</reference>
<feature type="compositionally biased region" description="Polar residues" evidence="13">
    <location>
        <begin position="426"/>
        <end position="436"/>
    </location>
</feature>
<dbReference type="InterPro" id="IPR017441">
    <property type="entry name" value="Protein_kinase_ATP_BS"/>
</dbReference>
<dbReference type="InterPro" id="IPR011009">
    <property type="entry name" value="Kinase-like_dom_sf"/>
</dbReference>
<keyword evidence="6 12" id="KW-0547">Nucleotide-binding</keyword>
<dbReference type="InterPro" id="IPR008271">
    <property type="entry name" value="Ser/Thr_kinase_AS"/>
</dbReference>
<feature type="compositionally biased region" description="Basic and acidic residues" evidence="13">
    <location>
        <begin position="52"/>
        <end position="63"/>
    </location>
</feature>
<feature type="compositionally biased region" description="Polar residues" evidence="13">
    <location>
        <begin position="64"/>
        <end position="78"/>
    </location>
</feature>
<evidence type="ECO:0000256" key="13">
    <source>
        <dbReference type="SAM" id="MobiDB-lite"/>
    </source>
</evidence>
<dbReference type="CDD" id="cd05572">
    <property type="entry name" value="STKc_cGK"/>
    <property type="match status" value="1"/>
</dbReference>
<dbReference type="SUPFAM" id="SSF56112">
    <property type="entry name" value="Protein kinase-like (PK-like)"/>
    <property type="match status" value="1"/>
</dbReference>
<protein>
    <recommendedName>
        <fullName evidence="2">cGMP-dependent protein kinase</fullName>
        <ecNumber evidence="2">2.7.11.12</ecNumber>
    </recommendedName>
</protein>
<dbReference type="PROSITE" id="PS00108">
    <property type="entry name" value="PROTEIN_KINASE_ST"/>
    <property type="match status" value="1"/>
</dbReference>
<comment type="similarity">
    <text evidence="1">Belongs to the protein kinase superfamily. AGC Ser/Thr protein kinase family. cGMP subfamily.</text>
</comment>
<dbReference type="InterPro" id="IPR035014">
    <property type="entry name" value="STKc_cGK"/>
</dbReference>
<comment type="catalytic activity">
    <reaction evidence="11">
        <text>L-seryl-[protein] + ATP = O-phospho-L-seryl-[protein] + ADP + H(+)</text>
        <dbReference type="Rhea" id="RHEA:17989"/>
        <dbReference type="Rhea" id="RHEA-COMP:9863"/>
        <dbReference type="Rhea" id="RHEA-COMP:11604"/>
        <dbReference type="ChEBI" id="CHEBI:15378"/>
        <dbReference type="ChEBI" id="CHEBI:29999"/>
        <dbReference type="ChEBI" id="CHEBI:30616"/>
        <dbReference type="ChEBI" id="CHEBI:83421"/>
        <dbReference type="ChEBI" id="CHEBI:456216"/>
        <dbReference type="EC" id="2.7.11.12"/>
    </reaction>
</comment>
<keyword evidence="5" id="KW-0808">Transferase</keyword>
<dbReference type="FunFam" id="2.60.120.10:FF:000072">
    <property type="entry name" value="cGMP-dependent protein kinase"/>
    <property type="match status" value="1"/>
</dbReference>
<dbReference type="PRINTS" id="PR00104">
    <property type="entry name" value="CGMPKINASE"/>
</dbReference>
<evidence type="ECO:0000256" key="10">
    <source>
        <dbReference type="ARBA" id="ARBA00047298"/>
    </source>
</evidence>
<dbReference type="Pfam" id="PF00027">
    <property type="entry name" value="cNMP_binding"/>
    <property type="match status" value="2"/>
</dbReference>
<evidence type="ECO:0000313" key="18">
    <source>
        <dbReference type="Proteomes" id="UP001152759"/>
    </source>
</evidence>
<dbReference type="SMART" id="SM00100">
    <property type="entry name" value="cNMP"/>
    <property type="match status" value="2"/>
</dbReference>
<feature type="binding site" evidence="12">
    <location>
        <position position="759"/>
    </location>
    <ligand>
        <name>ATP</name>
        <dbReference type="ChEBI" id="CHEBI:30616"/>
    </ligand>
</feature>
<evidence type="ECO:0000256" key="9">
    <source>
        <dbReference type="ARBA" id="ARBA00022992"/>
    </source>
</evidence>
<dbReference type="SMART" id="SM00220">
    <property type="entry name" value="S_TKc"/>
    <property type="match status" value="1"/>
</dbReference>
<dbReference type="PROSITE" id="PS00107">
    <property type="entry name" value="PROTEIN_KINASE_ATP"/>
    <property type="match status" value="1"/>
</dbReference>
<gene>
    <name evidence="17" type="ORF">BEMITA_LOCUS6366</name>
</gene>
<keyword evidence="8 12" id="KW-0067">ATP-binding</keyword>
<dbReference type="Proteomes" id="UP001152759">
    <property type="component" value="Chromosome 3"/>
</dbReference>
<evidence type="ECO:0000259" key="15">
    <source>
        <dbReference type="PROSITE" id="PS50042"/>
    </source>
</evidence>
<dbReference type="GO" id="GO:0004692">
    <property type="term" value="F:cGMP-dependent protein kinase activity"/>
    <property type="evidence" value="ECO:0007669"/>
    <property type="project" value="UniProtKB-EC"/>
</dbReference>
<dbReference type="PROSITE" id="PS50042">
    <property type="entry name" value="CNMP_BINDING_3"/>
    <property type="match status" value="2"/>
</dbReference>
<name>A0A9P0F2U0_BEMTA</name>
<feature type="domain" description="Cyclic nucleotide-binding" evidence="15">
    <location>
        <begin position="463"/>
        <end position="578"/>
    </location>
</feature>
<dbReference type="AlphaFoldDB" id="A0A9P0F2U0"/>
<evidence type="ECO:0000256" key="8">
    <source>
        <dbReference type="ARBA" id="ARBA00022840"/>
    </source>
</evidence>
<dbReference type="PROSITE" id="PS00888">
    <property type="entry name" value="CNMP_BINDING_1"/>
    <property type="match status" value="1"/>
</dbReference>
<keyword evidence="7" id="KW-0418">Kinase</keyword>
<evidence type="ECO:0000256" key="1">
    <source>
        <dbReference type="ARBA" id="ARBA00006352"/>
    </source>
</evidence>
<dbReference type="PROSITE" id="PS00889">
    <property type="entry name" value="CNMP_BINDING_2"/>
    <property type="match status" value="2"/>
</dbReference>
<sequence>MEEPLEKAQAGKNGNPSGKEADIKNASNKTQKCEKQCPPEVKVKSSDSAACSEKRDQPEKANKVESTSGSKENTPAKEQNSHKNEAQKRPDKTTPIIVKTSPPAERSCKRTEEHTGANQCSRKEQNGGKTEDRAGKNQAPAPSEKLVGKCDSGACKASDDKENRVTNSDNKLERPGPPLAHSHSPLRSGPTSSGRPAPPPPTPAPRAHSPHAHNQHHHDPVTGKHACGSLFSSCENEIKTKQLVKCFCNHRNNFEGRPRDCAAGAHEPRPRCEAHDGPRECQRPRECAAGAHEPRSQCPRMQGPAGPHRGCAGPRDAGMGNDAGKYELEEPRMGDGGGPNDDYLRSVILAQEKRLRDLNLKNDEEVMILRKEVTKREYEIIRLRHEIHKLKSVLQQATSFNQDNVLPPIDYDQPNNQGKSGRQGVSGESCQTGKTSNSIHIRRYEKDFRSKQLIKQAIMGNDFLKNLDPGQIREIVDSMYPQKYKRGNFVIRQGDTGAHLFVSAEGEFEIIKDNKILGRMGHGIAFGELAILYNCTRTASIKVIDDAKVWVLDRRVFQQIMMRTGLQRLEDSLQFLKSVPLLQSLSPNILAKIADVLQVEFFPAEHYIIREGAHGDTFYIISNGSVRVTKRIPGTNKEEEVRTLKRGDYFGEQALLKEECRSASVIATAPGVECLSLDRGPFIQLIGGLSELKEKRYEGEIPAKRTEAKDTLDRVELEPEFRNIKIEDLTPISTLGIGGFGRVELVQSKSDKTKVYALKCLKKQHIVDTHQQEHVYNEKHIMMACRNPFICRLYKTFRDSKFVYMLMEPCLGGEVWTILRDRGCFDDNAASFIAACVIEALHYLHSHQIVYRDLKPENLLLDAKGYVKMVDFGFSKRLSYNMKTWTFCGTPEYVAPEVILNKGHDRAVDYWSLGILIFELLSGCPPFKGPDAMKIYNLILEGMDYVSFPRHVSRTAQTLIKRLCHECPAERIGCQRNGLMDVKKHKWFQGFDWFGLQNKTLQPPIIQEVRSPTDTSNFDFYPQDCKEVPDELSNWDIDF</sequence>
<dbReference type="Gene3D" id="3.30.200.20">
    <property type="entry name" value="Phosphorylase Kinase, domain 1"/>
    <property type="match status" value="1"/>
</dbReference>
<keyword evidence="9" id="KW-0142">cGMP-binding</keyword>
<dbReference type="EMBL" id="OU963864">
    <property type="protein sequence ID" value="CAH0387339.1"/>
    <property type="molecule type" value="Genomic_DNA"/>
</dbReference>
<evidence type="ECO:0000256" key="2">
    <source>
        <dbReference type="ARBA" id="ARBA00012428"/>
    </source>
</evidence>
<dbReference type="InterPro" id="IPR014710">
    <property type="entry name" value="RmlC-like_jellyroll"/>
</dbReference>
<dbReference type="InterPro" id="IPR018488">
    <property type="entry name" value="cNMP-bd_CS"/>
</dbReference>
<evidence type="ECO:0000256" key="4">
    <source>
        <dbReference type="ARBA" id="ARBA00022535"/>
    </source>
</evidence>
<feature type="compositionally biased region" description="Basic and acidic residues" evidence="13">
    <location>
        <begin position="31"/>
        <end position="45"/>
    </location>
</feature>
<evidence type="ECO:0000256" key="6">
    <source>
        <dbReference type="ARBA" id="ARBA00022741"/>
    </source>
</evidence>
<evidence type="ECO:0000256" key="12">
    <source>
        <dbReference type="PROSITE-ProRule" id="PRU10141"/>
    </source>
</evidence>
<dbReference type="EC" id="2.7.11.12" evidence="2"/>
<dbReference type="InterPro" id="IPR000961">
    <property type="entry name" value="AGC-kinase_C"/>
</dbReference>
<dbReference type="GO" id="GO:0005524">
    <property type="term" value="F:ATP binding"/>
    <property type="evidence" value="ECO:0007669"/>
    <property type="project" value="UniProtKB-UniRule"/>
</dbReference>
<keyword evidence="4" id="KW-0140">cGMP</keyword>
<feature type="domain" description="Protein kinase" evidence="14">
    <location>
        <begin position="729"/>
        <end position="988"/>
    </location>
</feature>
<dbReference type="Pfam" id="PF00069">
    <property type="entry name" value="Pkinase"/>
    <property type="match status" value="1"/>
</dbReference>
<dbReference type="FunFam" id="1.10.510.10:FF:000210">
    <property type="entry name" value="Non-specific serine/threonine protein kinase"/>
    <property type="match status" value="1"/>
</dbReference>
<dbReference type="GO" id="GO:0005737">
    <property type="term" value="C:cytoplasm"/>
    <property type="evidence" value="ECO:0007669"/>
    <property type="project" value="UniProtKB-ARBA"/>
</dbReference>